<reference evidence="3" key="1">
    <citation type="submission" date="2023-07" db="EMBL/GenBank/DDBJ databases">
        <authorList>
            <person name="Stuckert A."/>
        </authorList>
    </citation>
    <scope>NUCLEOTIDE SEQUENCE</scope>
</reference>
<accession>A0ABN9LI59</accession>
<dbReference type="Pfam" id="PF24605">
    <property type="entry name" value="CEMIP_X"/>
    <property type="match status" value="1"/>
</dbReference>
<keyword evidence="1" id="KW-1133">Transmembrane helix</keyword>
<comment type="caution">
    <text evidence="3">The sequence shown here is derived from an EMBL/GenBank/DDBJ whole genome shotgun (WGS) entry which is preliminary data.</text>
</comment>
<dbReference type="Proteomes" id="UP001176940">
    <property type="component" value="Unassembled WGS sequence"/>
</dbReference>
<organism evidence="3 4">
    <name type="scientific">Ranitomeya imitator</name>
    <name type="common">mimic poison frog</name>
    <dbReference type="NCBI Taxonomy" id="111125"/>
    <lineage>
        <taxon>Eukaryota</taxon>
        <taxon>Metazoa</taxon>
        <taxon>Chordata</taxon>
        <taxon>Craniata</taxon>
        <taxon>Vertebrata</taxon>
        <taxon>Euteleostomi</taxon>
        <taxon>Amphibia</taxon>
        <taxon>Batrachia</taxon>
        <taxon>Anura</taxon>
        <taxon>Neobatrachia</taxon>
        <taxon>Hyloidea</taxon>
        <taxon>Dendrobatidae</taxon>
        <taxon>Dendrobatinae</taxon>
        <taxon>Ranitomeya</taxon>
    </lineage>
</organism>
<keyword evidence="1" id="KW-0812">Transmembrane</keyword>
<protein>
    <recommendedName>
        <fullName evidence="2">CEMIP domain-containing protein</fullName>
    </recommendedName>
</protein>
<dbReference type="PANTHER" id="PTHR15535:SF26">
    <property type="entry name" value="CELL SURFACE HYALURONIDASE"/>
    <property type="match status" value="1"/>
</dbReference>
<feature type="transmembrane region" description="Helical" evidence="1">
    <location>
        <begin position="12"/>
        <end position="30"/>
    </location>
</feature>
<name>A0ABN9LI59_9NEOB</name>
<dbReference type="EMBL" id="CAUEEQ010019913">
    <property type="protein sequence ID" value="CAJ0942297.1"/>
    <property type="molecule type" value="Genomic_DNA"/>
</dbReference>
<gene>
    <name evidence="3" type="ORF">RIMI_LOCUS9543817</name>
</gene>
<keyword evidence="1" id="KW-0472">Membrane</keyword>
<sequence length="418" mass="47828">MKRSCLWTILNAFSNLDFVLLLVFRAWHYFQPVFHPLKVSLRAFFGQSGPWFETGDMDGDKNSIFHDVDGSVTNYNDTYVARMDNYLVRHPKCGNVTEWNGVICSGKFAQQAVKETQFGNILMKLLRLSVYIQARNPQNLTMSIVRDEYPSNPMTLRGINQKAPYQQYQPVVMLEKGYTIHWNAQAPQTIHLYLINFDKGDWFRVGLCYPPDTSFQVMSQIVKSQTFPVEEYQPVFSIEELQKRRTEGKFFFDNSTGLLFLFLQAKHNRDGHSYCSSQGCERVMINATFRSKTTSNCMAKAYPKYAKAPSATKPMPVKSTAACTNCGASQVVFTSDPHNIYLPVEIQSLSKEEIQQGAAMSFISVNGTKYSFQKVGLFVVVIDSCTGAVKEDLYFPQEDFEGLEKYLEIKIPKRYIFE</sequence>
<evidence type="ECO:0000313" key="3">
    <source>
        <dbReference type="EMBL" id="CAJ0942297.1"/>
    </source>
</evidence>
<proteinExistence type="predicted"/>
<evidence type="ECO:0000259" key="2">
    <source>
        <dbReference type="Pfam" id="PF24605"/>
    </source>
</evidence>
<evidence type="ECO:0000256" key="1">
    <source>
        <dbReference type="SAM" id="Phobius"/>
    </source>
</evidence>
<dbReference type="InterPro" id="IPR052252">
    <property type="entry name" value="CEMIP/CEMIP2"/>
</dbReference>
<dbReference type="InterPro" id="IPR055400">
    <property type="entry name" value="CEMIP_X"/>
</dbReference>
<feature type="domain" description="CEMIP" evidence="2">
    <location>
        <begin position="130"/>
        <end position="305"/>
    </location>
</feature>
<dbReference type="PANTHER" id="PTHR15535">
    <property type="entry name" value="TRANSMEMBRANE PROTEIN 2-RELATED"/>
    <property type="match status" value="1"/>
</dbReference>
<keyword evidence="4" id="KW-1185">Reference proteome</keyword>
<evidence type="ECO:0000313" key="4">
    <source>
        <dbReference type="Proteomes" id="UP001176940"/>
    </source>
</evidence>